<dbReference type="InterPro" id="IPR029058">
    <property type="entry name" value="AB_hydrolase_fold"/>
</dbReference>
<protein>
    <submittedName>
        <fullName evidence="6">Uncharacterized protein</fullName>
    </submittedName>
</protein>
<dbReference type="EMBL" id="AYXG01000042">
    <property type="protein sequence ID" value="EWC63625.1"/>
    <property type="molecule type" value="Genomic_DNA"/>
</dbReference>
<dbReference type="GO" id="GO:0052689">
    <property type="term" value="F:carboxylic ester hydrolase activity"/>
    <property type="evidence" value="ECO:0007669"/>
    <property type="project" value="UniProtKB-KW"/>
</dbReference>
<dbReference type="OrthoDB" id="3661975at2"/>
<dbReference type="Proteomes" id="UP000019277">
    <property type="component" value="Unassembled WGS sequence"/>
</dbReference>
<dbReference type="SMART" id="SM01110">
    <property type="entry name" value="Cutinase"/>
    <property type="match status" value="1"/>
</dbReference>
<evidence type="ECO:0000256" key="5">
    <source>
        <dbReference type="SAM" id="SignalP"/>
    </source>
</evidence>
<keyword evidence="2" id="KW-0719">Serine esterase</keyword>
<dbReference type="SUPFAM" id="SSF53474">
    <property type="entry name" value="alpha/beta-Hydrolases"/>
    <property type="match status" value="1"/>
</dbReference>
<dbReference type="PANTHER" id="PTHR33630:SF9">
    <property type="entry name" value="CUTINASE 4"/>
    <property type="match status" value="1"/>
</dbReference>
<feature type="chain" id="PRO_5004896113" evidence="5">
    <location>
        <begin position="27"/>
        <end position="292"/>
    </location>
</feature>
<dbReference type="AlphaFoldDB" id="W7IRT0"/>
<name>W7IRT0_9PSEU</name>
<keyword evidence="5" id="KW-0732">Signal</keyword>
<dbReference type="InterPro" id="IPR000675">
    <property type="entry name" value="Cutinase/axe"/>
</dbReference>
<keyword evidence="4" id="KW-1015">Disulfide bond</keyword>
<organism evidence="6 7">
    <name type="scientific">Actinokineospora spheciospongiae</name>
    <dbReference type="NCBI Taxonomy" id="909613"/>
    <lineage>
        <taxon>Bacteria</taxon>
        <taxon>Bacillati</taxon>
        <taxon>Actinomycetota</taxon>
        <taxon>Actinomycetes</taxon>
        <taxon>Pseudonocardiales</taxon>
        <taxon>Pseudonocardiaceae</taxon>
        <taxon>Actinokineospora</taxon>
    </lineage>
</organism>
<reference evidence="6 7" key="1">
    <citation type="journal article" date="2014" name="Genome Announc.">
        <title>Draft Genome Sequence of the Antitrypanosomally Active Sponge-Associated Bacterium Actinokineospora sp. Strain EG49.</title>
        <authorList>
            <person name="Harjes J."/>
            <person name="Ryu T."/>
            <person name="Abdelmohsen U.R."/>
            <person name="Moitinho-Silva L."/>
            <person name="Horn H."/>
            <person name="Ravasi T."/>
            <person name="Hentschel U."/>
        </authorList>
    </citation>
    <scope>NUCLEOTIDE SEQUENCE [LARGE SCALE GENOMIC DNA]</scope>
    <source>
        <strain evidence="6 7">EG49</strain>
    </source>
</reference>
<evidence type="ECO:0000256" key="4">
    <source>
        <dbReference type="ARBA" id="ARBA00023157"/>
    </source>
</evidence>
<evidence type="ECO:0000256" key="3">
    <source>
        <dbReference type="ARBA" id="ARBA00022801"/>
    </source>
</evidence>
<comment type="caution">
    <text evidence="6">The sequence shown here is derived from an EMBL/GenBank/DDBJ whole genome shotgun (WGS) entry which is preliminary data.</text>
</comment>
<accession>W7IRT0</accession>
<evidence type="ECO:0000256" key="2">
    <source>
        <dbReference type="ARBA" id="ARBA00022487"/>
    </source>
</evidence>
<keyword evidence="7" id="KW-1185">Reference proteome</keyword>
<feature type="signal peptide" evidence="5">
    <location>
        <begin position="1"/>
        <end position="26"/>
    </location>
</feature>
<comment type="similarity">
    <text evidence="1">Belongs to the cutinase family.</text>
</comment>
<dbReference type="Pfam" id="PF01083">
    <property type="entry name" value="Cutinase"/>
    <property type="match status" value="1"/>
</dbReference>
<evidence type="ECO:0000313" key="6">
    <source>
        <dbReference type="EMBL" id="EWC63625.1"/>
    </source>
</evidence>
<keyword evidence="3" id="KW-0378">Hydrolase</keyword>
<gene>
    <name evidence="6" type="ORF">UO65_1079</name>
</gene>
<dbReference type="PANTHER" id="PTHR33630">
    <property type="entry name" value="CUTINASE RV1984C-RELATED-RELATED"/>
    <property type="match status" value="1"/>
</dbReference>
<evidence type="ECO:0000313" key="7">
    <source>
        <dbReference type="Proteomes" id="UP000019277"/>
    </source>
</evidence>
<dbReference type="eggNOG" id="COG4223">
    <property type="taxonomic scope" value="Bacteria"/>
</dbReference>
<proteinExistence type="inferred from homology"/>
<dbReference type="RefSeq" id="WP_035279297.1">
    <property type="nucleotide sequence ID" value="NZ_AYXG01000042.1"/>
</dbReference>
<evidence type="ECO:0000256" key="1">
    <source>
        <dbReference type="ARBA" id="ARBA00007534"/>
    </source>
</evidence>
<dbReference type="STRING" id="909613.UO65_1079"/>
<sequence>MKLIAAGVAACAIALGVVLPASSAAADACPTRMLFEVGGMGDPQGNVFNAGNAELPPGVEATKVVYPAEIFPLAPKTLDDSNAEGRATMDRLVREFHASCPGSRITITGFSQGALVAGDTLGNLSKDNRIPHDLINGVLYSDARRVGVNGGPGGIMTNLPTFLPGITMGGPRTFGDIPVVSLCNQNDGICHSENLLTNLLGFANGIQGYFSGAHSAYDFRPVTHNGSANTVFPQPPLIPYGPPLPLPIPTLWELFNGKPAAAGAMNTYRSVVSAVLPQATKDRLDEFPGLAS</sequence>
<dbReference type="Gene3D" id="3.40.50.1820">
    <property type="entry name" value="alpha/beta hydrolase"/>
    <property type="match status" value="1"/>
</dbReference>